<evidence type="ECO:0000313" key="17">
    <source>
        <dbReference type="EMBL" id="KAL1544350.1"/>
    </source>
</evidence>
<evidence type="ECO:0000259" key="16">
    <source>
        <dbReference type="PROSITE" id="PS51320"/>
    </source>
</evidence>
<evidence type="ECO:0000256" key="10">
    <source>
        <dbReference type="ARBA" id="ARBA00023163"/>
    </source>
</evidence>
<evidence type="ECO:0000256" key="13">
    <source>
        <dbReference type="PROSITE-ProRule" id="PRU00357"/>
    </source>
</evidence>
<dbReference type="PANTHER" id="PTHR46125:SF15">
    <property type="entry name" value="GATA TRANSCRIPTION FACTOR 19-LIKE ISOFORM X1"/>
    <property type="match status" value="1"/>
</dbReference>
<keyword evidence="10" id="KW-0804">Transcription</keyword>
<keyword evidence="5 12" id="KW-0863">Zinc-finger</keyword>
<dbReference type="GO" id="GO:0008270">
    <property type="term" value="F:zinc ion binding"/>
    <property type="evidence" value="ECO:0007669"/>
    <property type="project" value="UniProtKB-KW"/>
</dbReference>
<dbReference type="AlphaFoldDB" id="A0ABD1GJQ0"/>
<gene>
    <name evidence="17" type="ORF">AAHA92_21217</name>
</gene>
<keyword evidence="4" id="KW-0479">Metal-binding</keyword>
<feature type="domain" description="Tify" evidence="16">
    <location>
        <begin position="45"/>
        <end position="80"/>
    </location>
</feature>
<dbReference type="SUPFAM" id="SSF57716">
    <property type="entry name" value="Glucocorticoid receptor-like (DNA-binding domain)"/>
    <property type="match status" value="1"/>
</dbReference>
<evidence type="ECO:0000256" key="4">
    <source>
        <dbReference type="ARBA" id="ARBA00022723"/>
    </source>
</evidence>
<dbReference type="PROSITE" id="PS50114">
    <property type="entry name" value="GATA_ZN_FINGER_2"/>
    <property type="match status" value="1"/>
</dbReference>
<sequence length="333" mass="37011">MPFEYAIRVHEKGGGFDISSRDAAMVISAPIAATPVNSQSSLRLPTARTSELTISVEGQVYEFPSVTPEKVEAVLLLLAGRETPASIPSSEFLLQISNKGVDDDSSQPTVSRRTASLERFREKRKERCFDKKIRYSRRKEVAQRMLRKNGQFASVKDMSQISDDNWDSGNSTQPEPVVYRCQHCGVCETSTPAMRRGPEGPRTLCNACGLMWANKGTLRDLARGGISKHTFEQNEPVCDVFEPLECKPHANDTVNSYCNQDEELIGITERIADDSSIGIEHPSANLSEQDTFEELTGNKFEIPASFVNQVDADQHVGAQWPGWNHAIVNFTKD</sequence>
<evidence type="ECO:0000256" key="7">
    <source>
        <dbReference type="ARBA" id="ARBA00023015"/>
    </source>
</evidence>
<keyword evidence="18" id="KW-1185">Reference proteome</keyword>
<dbReference type="GO" id="GO:0005634">
    <property type="term" value="C:nucleus"/>
    <property type="evidence" value="ECO:0007669"/>
    <property type="project" value="UniProtKB-SubCell"/>
</dbReference>
<dbReference type="PROSITE" id="PS00344">
    <property type="entry name" value="GATA_ZN_FINGER_1"/>
    <property type="match status" value="1"/>
</dbReference>
<proteinExistence type="inferred from homology"/>
<keyword evidence="9" id="KW-0010">Activator</keyword>
<keyword evidence="7" id="KW-0805">Transcription regulation</keyword>
<evidence type="ECO:0000259" key="15">
    <source>
        <dbReference type="PROSITE" id="PS51017"/>
    </source>
</evidence>
<reference evidence="17 18" key="1">
    <citation type="submission" date="2024-06" db="EMBL/GenBank/DDBJ databases">
        <title>A chromosome level genome sequence of Diviner's sage (Salvia divinorum).</title>
        <authorList>
            <person name="Ford S.A."/>
            <person name="Ro D.-K."/>
            <person name="Ness R.W."/>
            <person name="Phillips M.A."/>
        </authorList>
    </citation>
    <scope>NUCLEOTIDE SEQUENCE [LARGE SCALE GENOMIC DNA]</scope>
    <source>
        <strain evidence="17">SAF-2024a</strain>
        <tissue evidence="17">Leaf</tissue>
    </source>
</reference>
<feature type="domain" description="CCT" evidence="15">
    <location>
        <begin position="113"/>
        <end position="155"/>
    </location>
</feature>
<dbReference type="EMBL" id="JBEAFC010000008">
    <property type="protein sequence ID" value="KAL1544350.1"/>
    <property type="molecule type" value="Genomic_DNA"/>
</dbReference>
<dbReference type="Pfam" id="PF00320">
    <property type="entry name" value="GATA"/>
    <property type="match status" value="1"/>
</dbReference>
<evidence type="ECO:0000256" key="11">
    <source>
        <dbReference type="ARBA" id="ARBA00023242"/>
    </source>
</evidence>
<keyword evidence="8" id="KW-0238">DNA-binding</keyword>
<dbReference type="Gene3D" id="3.30.50.10">
    <property type="entry name" value="Erythroid Transcription Factor GATA-1, subunit A"/>
    <property type="match status" value="1"/>
</dbReference>
<evidence type="ECO:0000256" key="3">
    <source>
        <dbReference type="ARBA" id="ARBA00007722"/>
    </source>
</evidence>
<keyword evidence="6" id="KW-0862">Zinc</keyword>
<dbReference type="InterPro" id="IPR010402">
    <property type="entry name" value="CCT_domain"/>
</dbReference>
<dbReference type="Pfam" id="PF06203">
    <property type="entry name" value="CCT"/>
    <property type="match status" value="1"/>
</dbReference>
<comment type="similarity">
    <text evidence="3">Belongs to the type IV zinc-finger family. Class C subfamily.</text>
</comment>
<dbReference type="SMART" id="SM00401">
    <property type="entry name" value="ZnF_GATA"/>
    <property type="match status" value="1"/>
</dbReference>
<evidence type="ECO:0000256" key="1">
    <source>
        <dbReference type="ARBA" id="ARBA00002206"/>
    </source>
</evidence>
<protein>
    <submittedName>
        <fullName evidence="17">GATA transcription factor 19-like isoform X1</fullName>
    </submittedName>
</protein>
<name>A0ABD1GJQ0_SALDI</name>
<feature type="domain" description="GATA-type" evidence="14">
    <location>
        <begin position="184"/>
        <end position="223"/>
    </location>
</feature>
<organism evidence="17 18">
    <name type="scientific">Salvia divinorum</name>
    <name type="common">Maria pastora</name>
    <name type="synonym">Diviner's sage</name>
    <dbReference type="NCBI Taxonomy" id="28513"/>
    <lineage>
        <taxon>Eukaryota</taxon>
        <taxon>Viridiplantae</taxon>
        <taxon>Streptophyta</taxon>
        <taxon>Embryophyta</taxon>
        <taxon>Tracheophyta</taxon>
        <taxon>Spermatophyta</taxon>
        <taxon>Magnoliopsida</taxon>
        <taxon>eudicotyledons</taxon>
        <taxon>Gunneridae</taxon>
        <taxon>Pentapetalae</taxon>
        <taxon>asterids</taxon>
        <taxon>lamiids</taxon>
        <taxon>Lamiales</taxon>
        <taxon>Lamiaceae</taxon>
        <taxon>Nepetoideae</taxon>
        <taxon>Mentheae</taxon>
        <taxon>Salviinae</taxon>
        <taxon>Salvia</taxon>
        <taxon>Salvia subgen. Calosphace</taxon>
    </lineage>
</organism>
<evidence type="ECO:0000256" key="8">
    <source>
        <dbReference type="ARBA" id="ARBA00023125"/>
    </source>
</evidence>
<dbReference type="PROSITE" id="PS51320">
    <property type="entry name" value="TIFY"/>
    <property type="match status" value="1"/>
</dbReference>
<dbReference type="InterPro" id="IPR000679">
    <property type="entry name" value="Znf_GATA"/>
</dbReference>
<evidence type="ECO:0000256" key="12">
    <source>
        <dbReference type="PROSITE-ProRule" id="PRU00094"/>
    </source>
</evidence>
<dbReference type="PANTHER" id="PTHR46125">
    <property type="entry name" value="GATA TRANSCRIPTION FACTOR 28"/>
    <property type="match status" value="1"/>
</dbReference>
<dbReference type="CDD" id="cd00202">
    <property type="entry name" value="ZnF_GATA"/>
    <property type="match status" value="1"/>
</dbReference>
<evidence type="ECO:0000313" key="18">
    <source>
        <dbReference type="Proteomes" id="UP001567538"/>
    </source>
</evidence>
<evidence type="ECO:0000256" key="9">
    <source>
        <dbReference type="ARBA" id="ARBA00023159"/>
    </source>
</evidence>
<dbReference type="InterPro" id="IPR010399">
    <property type="entry name" value="Tify_dom"/>
</dbReference>
<accession>A0ABD1GJQ0</accession>
<dbReference type="InterPro" id="IPR013088">
    <property type="entry name" value="Znf_NHR/GATA"/>
</dbReference>
<evidence type="ECO:0000259" key="14">
    <source>
        <dbReference type="PROSITE" id="PS50114"/>
    </source>
</evidence>
<dbReference type="Proteomes" id="UP001567538">
    <property type="component" value="Unassembled WGS sequence"/>
</dbReference>
<comment type="caution">
    <text evidence="17">The sequence shown here is derived from an EMBL/GenBank/DDBJ whole genome shotgun (WGS) entry which is preliminary data.</text>
</comment>
<evidence type="ECO:0000256" key="2">
    <source>
        <dbReference type="ARBA" id="ARBA00004123"/>
    </source>
</evidence>
<evidence type="ECO:0000256" key="5">
    <source>
        <dbReference type="ARBA" id="ARBA00022771"/>
    </source>
</evidence>
<dbReference type="InterPro" id="IPR045280">
    <property type="entry name" value="TIFY-like"/>
</dbReference>
<comment type="subcellular location">
    <subcellularLocation>
        <location evidence="2 13">Nucleus</location>
    </subcellularLocation>
</comment>
<comment type="function">
    <text evidence="1">Transcriptional activator that specifically binds 5'-GATA-3' or 5'-GAT-3' motifs within gene promoters.</text>
</comment>
<dbReference type="SMART" id="SM00979">
    <property type="entry name" value="TIFY"/>
    <property type="match status" value="1"/>
</dbReference>
<dbReference type="GO" id="GO:0003677">
    <property type="term" value="F:DNA binding"/>
    <property type="evidence" value="ECO:0007669"/>
    <property type="project" value="UniProtKB-KW"/>
</dbReference>
<evidence type="ECO:0000256" key="6">
    <source>
        <dbReference type="ARBA" id="ARBA00022833"/>
    </source>
</evidence>
<keyword evidence="11 13" id="KW-0539">Nucleus</keyword>
<dbReference type="PROSITE" id="PS51017">
    <property type="entry name" value="CCT"/>
    <property type="match status" value="1"/>
</dbReference>